<reference evidence="1" key="1">
    <citation type="submission" date="2021-03" db="EMBL/GenBank/DDBJ databases">
        <title>Draft genome sequence of rust myrtle Austropuccinia psidii MF-1, a brazilian biotype.</title>
        <authorList>
            <person name="Quecine M.C."/>
            <person name="Pachon D.M.R."/>
            <person name="Bonatelli M.L."/>
            <person name="Correr F.H."/>
            <person name="Franceschini L.M."/>
            <person name="Leite T.F."/>
            <person name="Margarido G.R.A."/>
            <person name="Almeida C.A."/>
            <person name="Ferrarezi J.A."/>
            <person name="Labate C.A."/>
        </authorList>
    </citation>
    <scope>NUCLEOTIDE SEQUENCE</scope>
    <source>
        <strain evidence="1">MF-1</strain>
    </source>
</reference>
<dbReference type="OrthoDB" id="3644300at2759"/>
<dbReference type="AlphaFoldDB" id="A0A9Q3DE14"/>
<name>A0A9Q3DE14_9BASI</name>
<organism evidence="1 2">
    <name type="scientific">Austropuccinia psidii MF-1</name>
    <dbReference type="NCBI Taxonomy" id="1389203"/>
    <lineage>
        <taxon>Eukaryota</taxon>
        <taxon>Fungi</taxon>
        <taxon>Dikarya</taxon>
        <taxon>Basidiomycota</taxon>
        <taxon>Pucciniomycotina</taxon>
        <taxon>Pucciniomycetes</taxon>
        <taxon>Pucciniales</taxon>
        <taxon>Sphaerophragmiaceae</taxon>
        <taxon>Austropuccinia</taxon>
    </lineage>
</organism>
<keyword evidence="2" id="KW-1185">Reference proteome</keyword>
<accession>A0A9Q3DE14</accession>
<gene>
    <name evidence="1" type="ORF">O181_038062</name>
</gene>
<dbReference type="EMBL" id="AVOT02014687">
    <property type="protein sequence ID" value="MBW0498347.1"/>
    <property type="molecule type" value="Genomic_DNA"/>
</dbReference>
<dbReference type="Proteomes" id="UP000765509">
    <property type="component" value="Unassembled WGS sequence"/>
</dbReference>
<protein>
    <recommendedName>
        <fullName evidence="3">CCHC-type domain-containing protein</fullName>
    </recommendedName>
</protein>
<comment type="caution">
    <text evidence="1">The sequence shown here is derived from an EMBL/GenBank/DDBJ whole genome shotgun (WGS) entry which is preliminary data.</text>
</comment>
<evidence type="ECO:0000313" key="1">
    <source>
        <dbReference type="EMBL" id="MBW0498347.1"/>
    </source>
</evidence>
<evidence type="ECO:0000313" key="2">
    <source>
        <dbReference type="Proteomes" id="UP000765509"/>
    </source>
</evidence>
<proteinExistence type="predicted"/>
<sequence>MSDTMINMKILRKCGGELEHAIKCRCVEPCSTEDYINAMEDIITRRRTCKTWTKIPMESKMVPKISREDRKPERPVLKCHKCGSTSHLANTCTKKTKINEVQVIEEVQCTEEKEESDLDSAVSEDTPVEDYHIENITAFFEVTEVHTHLPQYSEDCHNLSISKIPECVKPSLLEAQDTLLEHLVSHRFG</sequence>
<evidence type="ECO:0008006" key="3">
    <source>
        <dbReference type="Google" id="ProtNLM"/>
    </source>
</evidence>